<proteinExistence type="predicted"/>
<protein>
    <submittedName>
        <fullName evidence="2">Uncharacterized protein</fullName>
    </submittedName>
</protein>
<dbReference type="EMBL" id="MCGE01000006">
    <property type="protein sequence ID" value="ORZ20353.1"/>
    <property type="molecule type" value="Genomic_DNA"/>
</dbReference>
<evidence type="ECO:0000313" key="3">
    <source>
        <dbReference type="Proteomes" id="UP000193560"/>
    </source>
</evidence>
<keyword evidence="3" id="KW-1185">Reference proteome</keyword>
<keyword evidence="1" id="KW-1133">Transmembrane helix</keyword>
<accession>A0A1X2IPY1</accession>
<sequence>MFLVWDGDMPVGLSDHTAILDWIGQLVTESTLLSKAVMDLQWVAFFFPAIFYIPMVQATY</sequence>
<dbReference type="Proteomes" id="UP000193560">
    <property type="component" value="Unassembled WGS sequence"/>
</dbReference>
<name>A0A1X2IPY1_9FUNG</name>
<dbReference type="AlphaFoldDB" id="A0A1X2IPY1"/>
<organism evidence="2 3">
    <name type="scientific">Absidia repens</name>
    <dbReference type="NCBI Taxonomy" id="90262"/>
    <lineage>
        <taxon>Eukaryota</taxon>
        <taxon>Fungi</taxon>
        <taxon>Fungi incertae sedis</taxon>
        <taxon>Mucoromycota</taxon>
        <taxon>Mucoromycotina</taxon>
        <taxon>Mucoromycetes</taxon>
        <taxon>Mucorales</taxon>
        <taxon>Cunninghamellaceae</taxon>
        <taxon>Absidia</taxon>
    </lineage>
</organism>
<evidence type="ECO:0000256" key="1">
    <source>
        <dbReference type="SAM" id="Phobius"/>
    </source>
</evidence>
<comment type="caution">
    <text evidence="2">The sequence shown here is derived from an EMBL/GenBank/DDBJ whole genome shotgun (WGS) entry which is preliminary data.</text>
</comment>
<evidence type="ECO:0000313" key="2">
    <source>
        <dbReference type="EMBL" id="ORZ20353.1"/>
    </source>
</evidence>
<keyword evidence="1" id="KW-0812">Transmembrane</keyword>
<feature type="transmembrane region" description="Helical" evidence="1">
    <location>
        <begin position="40"/>
        <end position="58"/>
    </location>
</feature>
<keyword evidence="1" id="KW-0472">Membrane</keyword>
<gene>
    <name evidence="2" type="ORF">BCR42DRAFT_408588</name>
</gene>
<reference evidence="2 3" key="1">
    <citation type="submission" date="2016-07" db="EMBL/GenBank/DDBJ databases">
        <title>Pervasive Adenine N6-methylation of Active Genes in Fungi.</title>
        <authorList>
            <consortium name="DOE Joint Genome Institute"/>
            <person name="Mondo S.J."/>
            <person name="Dannebaum R.O."/>
            <person name="Kuo R.C."/>
            <person name="Labutti K."/>
            <person name="Haridas S."/>
            <person name="Kuo A."/>
            <person name="Salamov A."/>
            <person name="Ahrendt S.R."/>
            <person name="Lipzen A."/>
            <person name="Sullivan W."/>
            <person name="Andreopoulos W.B."/>
            <person name="Clum A."/>
            <person name="Lindquist E."/>
            <person name="Daum C."/>
            <person name="Ramamoorthy G.K."/>
            <person name="Gryganskyi A."/>
            <person name="Culley D."/>
            <person name="Magnuson J.K."/>
            <person name="James T.Y."/>
            <person name="O'Malley M.A."/>
            <person name="Stajich J.E."/>
            <person name="Spatafora J.W."/>
            <person name="Visel A."/>
            <person name="Grigoriev I.V."/>
        </authorList>
    </citation>
    <scope>NUCLEOTIDE SEQUENCE [LARGE SCALE GENOMIC DNA]</scope>
    <source>
        <strain evidence="2 3">NRRL 1336</strain>
    </source>
</reference>